<evidence type="ECO:0000256" key="8">
    <source>
        <dbReference type="SAM" id="Phobius"/>
    </source>
</evidence>
<keyword evidence="8" id="KW-0472">Membrane</keyword>
<dbReference type="GO" id="GO:0016788">
    <property type="term" value="F:hydrolase activity, acting on ester bonds"/>
    <property type="evidence" value="ECO:0007669"/>
    <property type="project" value="InterPro"/>
</dbReference>
<proteinExistence type="inferred from homology"/>
<feature type="non-terminal residue" evidence="9">
    <location>
        <position position="430"/>
    </location>
</feature>
<dbReference type="PANTHER" id="PTHR45650:SF8">
    <property type="entry name" value="GDSL ESTERASE_LIPASE"/>
    <property type="match status" value="1"/>
</dbReference>
<dbReference type="EMBL" id="HG994370">
    <property type="protein sequence ID" value="CAF2061689.1"/>
    <property type="molecule type" value="Genomic_DNA"/>
</dbReference>
<evidence type="ECO:0000256" key="2">
    <source>
        <dbReference type="ARBA" id="ARBA00008668"/>
    </source>
</evidence>
<keyword evidence="8" id="KW-1133">Transmembrane helix</keyword>
<evidence type="ECO:0000256" key="3">
    <source>
        <dbReference type="ARBA" id="ARBA00022525"/>
    </source>
</evidence>
<evidence type="ECO:0000256" key="7">
    <source>
        <dbReference type="ARBA" id="ARBA00023098"/>
    </source>
</evidence>
<keyword evidence="4" id="KW-0732">Signal</keyword>
<sequence>DATLFTRLHASSRNEKEAVTKIETENPEDNSYVSHAPCVSLEPLYNNLSINTFLNSKEQKREKKMMRGYAFIIVAVVASVIIQQPELVNGQARVPAMFVLGDSLVDVGNNNFLVASIARANYFPYGIDLNLRPTGRFSNGMNFIDLLAQLLGISSPPPFADPTTSGNRILGGVNFASAAAGILDESGQNYGDRFTMNRQVLNLGTTLSQLRTMMSPQNLTDYLARSLVILVFGSNDYINNYLMPSLYSSSLRYRPPEFANLLLSQYARQLLTLYSLGLRKIYITGVAPLGCIPNQRATSVGPPGRCVDAVNEILGTFNQGIKSIVDQLNQRLPGAIYVYGNTYGAFGDMLNNPAAFGFSVVDRACCGVGRNQGQITCLPMQNPCPNRSQYLFWDAFHPTQTALSVLARRAFYGPPIDAYPVNIQQMTLLH</sequence>
<dbReference type="InterPro" id="IPR035669">
    <property type="entry name" value="SGNH_plant_lipase-like"/>
</dbReference>
<dbReference type="CDD" id="cd01837">
    <property type="entry name" value="SGNH_plant_lipase_like"/>
    <property type="match status" value="1"/>
</dbReference>
<comment type="similarity">
    <text evidence="2">Belongs to the 'GDSL' lipolytic enzyme family.</text>
</comment>
<keyword evidence="7" id="KW-0443">Lipid metabolism</keyword>
<dbReference type="InterPro" id="IPR051238">
    <property type="entry name" value="GDSL_esterase/lipase"/>
</dbReference>
<dbReference type="PANTHER" id="PTHR45650">
    <property type="entry name" value="GDSL-LIKE LIPASE/ACYLHYDROLASE-RELATED"/>
    <property type="match status" value="1"/>
</dbReference>
<dbReference type="InterPro" id="IPR036514">
    <property type="entry name" value="SGNH_hydro_sf"/>
</dbReference>
<dbReference type="Pfam" id="PF00657">
    <property type="entry name" value="Lipase_GDSL"/>
    <property type="match status" value="1"/>
</dbReference>
<accession>A0A816QLL2</accession>
<dbReference type="Gene3D" id="3.40.50.1110">
    <property type="entry name" value="SGNH hydrolase"/>
    <property type="match status" value="1"/>
</dbReference>
<dbReference type="Proteomes" id="UP001295469">
    <property type="component" value="Chromosome C06"/>
</dbReference>
<dbReference type="AlphaFoldDB" id="A0A816QLL2"/>
<reference evidence="9" key="1">
    <citation type="submission" date="2021-01" db="EMBL/GenBank/DDBJ databases">
        <authorList>
            <consortium name="Genoscope - CEA"/>
            <person name="William W."/>
        </authorList>
    </citation>
    <scope>NUCLEOTIDE SEQUENCE</scope>
</reference>
<keyword evidence="5" id="KW-0378">Hydrolase</keyword>
<feature type="transmembrane region" description="Helical" evidence="8">
    <location>
        <begin position="66"/>
        <end position="82"/>
    </location>
</feature>
<keyword evidence="6" id="KW-0442">Lipid degradation</keyword>
<comment type="subcellular location">
    <subcellularLocation>
        <location evidence="1">Secreted</location>
    </subcellularLocation>
</comment>
<evidence type="ECO:0000256" key="4">
    <source>
        <dbReference type="ARBA" id="ARBA00022729"/>
    </source>
</evidence>
<protein>
    <submittedName>
        <fullName evidence="9">(rape) hypothetical protein</fullName>
    </submittedName>
</protein>
<evidence type="ECO:0000256" key="6">
    <source>
        <dbReference type="ARBA" id="ARBA00022963"/>
    </source>
</evidence>
<gene>
    <name evidence="9" type="ORF">DARMORV10_C06P35700.1</name>
</gene>
<evidence type="ECO:0000256" key="5">
    <source>
        <dbReference type="ARBA" id="ARBA00022801"/>
    </source>
</evidence>
<name>A0A816QLL2_BRANA</name>
<organism evidence="9">
    <name type="scientific">Brassica napus</name>
    <name type="common">Rape</name>
    <dbReference type="NCBI Taxonomy" id="3708"/>
    <lineage>
        <taxon>Eukaryota</taxon>
        <taxon>Viridiplantae</taxon>
        <taxon>Streptophyta</taxon>
        <taxon>Embryophyta</taxon>
        <taxon>Tracheophyta</taxon>
        <taxon>Spermatophyta</taxon>
        <taxon>Magnoliopsida</taxon>
        <taxon>eudicotyledons</taxon>
        <taxon>Gunneridae</taxon>
        <taxon>Pentapetalae</taxon>
        <taxon>rosids</taxon>
        <taxon>malvids</taxon>
        <taxon>Brassicales</taxon>
        <taxon>Brassicaceae</taxon>
        <taxon>Brassiceae</taxon>
        <taxon>Brassica</taxon>
    </lineage>
</organism>
<keyword evidence="3" id="KW-0964">Secreted</keyword>
<dbReference type="InterPro" id="IPR001087">
    <property type="entry name" value="GDSL"/>
</dbReference>
<dbReference type="GO" id="GO:0016042">
    <property type="term" value="P:lipid catabolic process"/>
    <property type="evidence" value="ECO:0007669"/>
    <property type="project" value="UniProtKB-KW"/>
</dbReference>
<dbReference type="SUPFAM" id="SSF52266">
    <property type="entry name" value="SGNH hydrolase"/>
    <property type="match status" value="1"/>
</dbReference>
<evidence type="ECO:0000256" key="1">
    <source>
        <dbReference type="ARBA" id="ARBA00004613"/>
    </source>
</evidence>
<evidence type="ECO:0000313" key="9">
    <source>
        <dbReference type="EMBL" id="CAF2061689.1"/>
    </source>
</evidence>
<dbReference type="GO" id="GO:0005576">
    <property type="term" value="C:extracellular region"/>
    <property type="evidence" value="ECO:0007669"/>
    <property type="project" value="UniProtKB-SubCell"/>
</dbReference>
<keyword evidence="8" id="KW-0812">Transmembrane</keyword>